<comment type="caution">
    <text evidence="1">The sequence shown here is derived from an EMBL/GenBank/DDBJ whole genome shotgun (WGS) entry which is preliminary data.</text>
</comment>
<name>A0A431TS83_9BURK</name>
<accession>A0A431TS83</accession>
<proteinExistence type="predicted"/>
<sequence>MATKKNIVGEAALELTRQQVQQALAIAGASNFSGAADPAFVGSILIALAVNTNSVSATIDSAKDRTSTVIKH</sequence>
<protein>
    <submittedName>
        <fullName evidence="1">Uncharacterized protein</fullName>
    </submittedName>
</protein>
<evidence type="ECO:0000313" key="2">
    <source>
        <dbReference type="Proteomes" id="UP000267418"/>
    </source>
</evidence>
<dbReference type="RefSeq" id="WP_126468835.1">
    <property type="nucleotide sequence ID" value="NZ_RXOE01000001.1"/>
</dbReference>
<dbReference type="Proteomes" id="UP000267418">
    <property type="component" value="Unassembled WGS sequence"/>
</dbReference>
<keyword evidence="2" id="KW-1185">Reference proteome</keyword>
<organism evidence="1 2">
    <name type="scientific">Variovorax gossypii</name>
    <dbReference type="NCBI Taxonomy" id="1679495"/>
    <lineage>
        <taxon>Bacteria</taxon>
        <taxon>Pseudomonadati</taxon>
        <taxon>Pseudomonadota</taxon>
        <taxon>Betaproteobacteria</taxon>
        <taxon>Burkholderiales</taxon>
        <taxon>Comamonadaceae</taxon>
        <taxon>Variovorax</taxon>
    </lineage>
</organism>
<dbReference type="EMBL" id="RXOE01000001">
    <property type="protein sequence ID" value="RTQ36981.1"/>
    <property type="molecule type" value="Genomic_DNA"/>
</dbReference>
<dbReference type="AlphaFoldDB" id="A0A431TS83"/>
<gene>
    <name evidence="1" type="ORF">EJP69_04410</name>
</gene>
<reference evidence="1 2" key="1">
    <citation type="submission" date="2018-12" db="EMBL/GenBank/DDBJ databases">
        <title>The genome of Variovorax gossypii DSM 100435.</title>
        <authorList>
            <person name="Gao J."/>
            <person name="Sun J."/>
        </authorList>
    </citation>
    <scope>NUCLEOTIDE SEQUENCE [LARGE SCALE GENOMIC DNA]</scope>
    <source>
        <strain evidence="1 2">DSM 100435</strain>
    </source>
</reference>
<dbReference type="OrthoDB" id="8857187at2"/>
<evidence type="ECO:0000313" key="1">
    <source>
        <dbReference type="EMBL" id="RTQ36981.1"/>
    </source>
</evidence>